<dbReference type="Pfam" id="PF11069">
    <property type="entry name" value="CFAP298"/>
    <property type="match status" value="1"/>
</dbReference>
<comment type="similarity">
    <text evidence="1">Belongs to the CFAP298 family.</text>
</comment>
<evidence type="ECO:0008006" key="3">
    <source>
        <dbReference type="Google" id="ProtNLM"/>
    </source>
</evidence>
<dbReference type="GO" id="GO:0003352">
    <property type="term" value="P:regulation of cilium movement"/>
    <property type="evidence" value="ECO:0007669"/>
    <property type="project" value="InterPro"/>
</dbReference>
<evidence type="ECO:0000256" key="1">
    <source>
        <dbReference type="ARBA" id="ARBA00009619"/>
    </source>
</evidence>
<accession>A0A7R9K7Y1</accession>
<organism evidence="2">
    <name type="scientific">Timema genevievae</name>
    <name type="common">Walking stick</name>
    <dbReference type="NCBI Taxonomy" id="629358"/>
    <lineage>
        <taxon>Eukaryota</taxon>
        <taxon>Metazoa</taxon>
        <taxon>Ecdysozoa</taxon>
        <taxon>Arthropoda</taxon>
        <taxon>Hexapoda</taxon>
        <taxon>Insecta</taxon>
        <taxon>Pterygota</taxon>
        <taxon>Neoptera</taxon>
        <taxon>Polyneoptera</taxon>
        <taxon>Phasmatodea</taxon>
        <taxon>Timematodea</taxon>
        <taxon>Timematoidea</taxon>
        <taxon>Timematidae</taxon>
        <taxon>Timema</taxon>
    </lineage>
</organism>
<evidence type="ECO:0000313" key="2">
    <source>
        <dbReference type="EMBL" id="CAD7606991.1"/>
    </source>
</evidence>
<dbReference type="AlphaFoldDB" id="A0A7R9K7Y1"/>
<gene>
    <name evidence="2" type="ORF">TGEB3V08_LOCUS10065</name>
</gene>
<protein>
    <recommendedName>
        <fullName evidence="3">Cilia- and flagella-associated protein 298</fullName>
    </recommendedName>
</protein>
<dbReference type="InterPro" id="IPR021298">
    <property type="entry name" value="CFAP298"/>
</dbReference>
<dbReference type="PANTHER" id="PTHR13238:SF0">
    <property type="entry name" value="CILIA- AND FLAGELLA-ASSOCIATED PROTEIN 298"/>
    <property type="match status" value="1"/>
</dbReference>
<sequence>MVRLHIKRGDESQFLFDTSVTASVENVVTEVTIIYNGRLKVGRICNEMEELSKHGTLFPKDILGLTEEQVEELKLVDDWGEKCVPSGGYIYNKDPIGRRNGKQPNAKMQEVIAKTVAEARAITSKKQIDAGVCLTQKMVQAAIDILRGAIMIVYPMNLPPHDTIQQEFDNTEDLAGTQASLQVLDLALAQLWFSGKELPRGKKLCDFLGNNEKTKVVVKLQKKGEGAPAREPVIGEEDRKQMMLHAYRRQEELKKLEMDEDDRYLNASWADTQSLRRFRHKWGSSCPDMEHRRSGLVKVTQTGALRRGCVGNETDISHASVPQNETDISHASVPQNETVMSPMQVSHRMRHRRHSRKSAPEYVHNECERTGILRTHGRVVVKASFRVLTRRSSLAMVRMLDIHPPACNHFTSSYEEMSHIP</sequence>
<dbReference type="EMBL" id="OE845260">
    <property type="protein sequence ID" value="CAD7606991.1"/>
    <property type="molecule type" value="Genomic_DNA"/>
</dbReference>
<proteinExistence type="inferred from homology"/>
<name>A0A7R9K7Y1_TIMGE</name>
<dbReference type="PANTHER" id="PTHR13238">
    <property type="entry name" value="PROTEIN C21ORF59"/>
    <property type="match status" value="1"/>
</dbReference>
<reference evidence="2" key="1">
    <citation type="submission" date="2020-11" db="EMBL/GenBank/DDBJ databases">
        <authorList>
            <person name="Tran Van P."/>
        </authorList>
    </citation>
    <scope>NUCLEOTIDE SEQUENCE</scope>
</reference>